<dbReference type="EMBL" id="BJNY01000001">
    <property type="protein sequence ID" value="GED04520.1"/>
    <property type="molecule type" value="Genomic_DNA"/>
</dbReference>
<gene>
    <name evidence="1" type="ORF">AUR04nite_00520</name>
</gene>
<reference evidence="1 2" key="1">
    <citation type="submission" date="2019-06" db="EMBL/GenBank/DDBJ databases">
        <title>Whole genome shotgun sequence of Glutamicibacter uratoxydans NBRC 15515.</title>
        <authorList>
            <person name="Hosoyama A."/>
            <person name="Uohara A."/>
            <person name="Ohji S."/>
            <person name="Ichikawa N."/>
        </authorList>
    </citation>
    <scope>NUCLEOTIDE SEQUENCE [LARGE SCALE GENOMIC DNA]</scope>
    <source>
        <strain evidence="1 2">NBRC 15515</strain>
    </source>
</reference>
<dbReference type="RefSeq" id="WP_170184019.1">
    <property type="nucleotide sequence ID" value="NZ_BJNY01000001.1"/>
</dbReference>
<proteinExistence type="predicted"/>
<sequence length="100" mass="11048">MSHHADVHAALSRHQAIIAARARAELSMYRKTGSMSIGTKGPPATKLDRYVYLTDANEGNWWNSAVGFEFGHMAKIPKTDKEVWVPGKWIIHKAAGLPHG</sequence>
<dbReference type="AlphaFoldDB" id="A0A4Y4DLL5"/>
<evidence type="ECO:0000313" key="1">
    <source>
        <dbReference type="EMBL" id="GED04520.1"/>
    </source>
</evidence>
<dbReference type="Proteomes" id="UP000316612">
    <property type="component" value="Unassembled WGS sequence"/>
</dbReference>
<comment type="caution">
    <text evidence="1">The sequence shown here is derived from an EMBL/GenBank/DDBJ whole genome shotgun (WGS) entry which is preliminary data.</text>
</comment>
<keyword evidence="2" id="KW-1185">Reference proteome</keyword>
<evidence type="ECO:0000313" key="2">
    <source>
        <dbReference type="Proteomes" id="UP000316612"/>
    </source>
</evidence>
<dbReference type="Pfam" id="PF17395">
    <property type="entry name" value="DUF5403"/>
    <property type="match status" value="1"/>
</dbReference>
<dbReference type="InterPro" id="IPR039452">
    <property type="entry name" value="DUF5403"/>
</dbReference>
<protein>
    <submittedName>
        <fullName evidence="1">Uncharacterized protein</fullName>
    </submittedName>
</protein>
<name>A0A4Y4DLL5_GLUUR</name>
<organism evidence="1 2">
    <name type="scientific">Glutamicibacter uratoxydans</name>
    <name type="common">Arthrobacter uratoxydans</name>
    <dbReference type="NCBI Taxonomy" id="43667"/>
    <lineage>
        <taxon>Bacteria</taxon>
        <taxon>Bacillati</taxon>
        <taxon>Actinomycetota</taxon>
        <taxon>Actinomycetes</taxon>
        <taxon>Micrococcales</taxon>
        <taxon>Micrococcaceae</taxon>
        <taxon>Glutamicibacter</taxon>
    </lineage>
</organism>
<accession>A0A4Y4DLL5</accession>